<dbReference type="Proteomes" id="UP000321249">
    <property type="component" value="Unassembled WGS sequence"/>
</dbReference>
<dbReference type="Gene3D" id="2.40.160.20">
    <property type="match status" value="1"/>
</dbReference>
<dbReference type="RefSeq" id="WP_147042782.1">
    <property type="nucleotide sequence ID" value="NZ_BAABIR010000003.1"/>
</dbReference>
<feature type="signal peptide" evidence="5">
    <location>
        <begin position="1"/>
        <end position="20"/>
    </location>
</feature>
<dbReference type="InterPro" id="IPR011250">
    <property type="entry name" value="OMP/PagP_B-barrel"/>
</dbReference>
<keyword evidence="8" id="KW-1185">Reference proteome</keyword>
<accession>A0A5C6TSD8</accession>
<keyword evidence="2 5" id="KW-0732">Signal</keyword>
<evidence type="ECO:0000256" key="2">
    <source>
        <dbReference type="ARBA" id="ARBA00022729"/>
    </source>
</evidence>
<dbReference type="InterPro" id="IPR027385">
    <property type="entry name" value="Beta-barrel_OMP"/>
</dbReference>
<organism evidence="7 8">
    <name type="scientific">Allosphingosinicella ginsenosidimutans</name>
    <dbReference type="NCBI Taxonomy" id="1176539"/>
    <lineage>
        <taxon>Bacteria</taxon>
        <taxon>Pseudomonadati</taxon>
        <taxon>Pseudomonadota</taxon>
        <taxon>Alphaproteobacteria</taxon>
        <taxon>Sphingomonadales</taxon>
        <taxon>Sphingomonadaceae</taxon>
        <taxon>Allosphingosinicella</taxon>
    </lineage>
</organism>
<sequence>MSKYLVAILLAGAVAAPAYAQDGSTFSGPRVEGIVGYDRAHVEGENSDGVLYGARVGYDVRAGRAVLGIDGEITDSTTDECISGFTVAGDRLCANAGRDLYVGGRVGAVLSRNAMIYGLAGYTNGRITLDYNDGGTGAANFHDGRNLDGVRVGAGIQYAIGRNAFVNAEYRYSNYEDGVSRNQVLGGFGVRF</sequence>
<name>A0A5C6TSD8_9SPHN</name>
<reference evidence="7 8" key="1">
    <citation type="journal article" date="2015" name="J. Microbiol.">
        <title>Sphingosinicella ginsenosidimutans sp. nov., with ginsenoside converting activity.</title>
        <authorList>
            <person name="Kim J.K."/>
            <person name="Kang M.S."/>
            <person name="Park S.C."/>
            <person name="Kim K.M."/>
            <person name="Choi K."/>
            <person name="Yoon M.H."/>
            <person name="Im W.T."/>
        </authorList>
    </citation>
    <scope>NUCLEOTIDE SEQUENCE [LARGE SCALE GENOMIC DNA]</scope>
    <source>
        <strain evidence="7 8">BS-11</strain>
    </source>
</reference>
<comment type="caution">
    <text evidence="7">The sequence shown here is derived from an EMBL/GenBank/DDBJ whole genome shotgun (WGS) entry which is preliminary data.</text>
</comment>
<dbReference type="EMBL" id="VOQQ01000001">
    <property type="protein sequence ID" value="TXC63372.1"/>
    <property type="molecule type" value="Genomic_DNA"/>
</dbReference>
<dbReference type="GO" id="GO:0016020">
    <property type="term" value="C:membrane"/>
    <property type="evidence" value="ECO:0007669"/>
    <property type="project" value="UniProtKB-SubCell"/>
</dbReference>
<keyword evidence="3" id="KW-0472">Membrane</keyword>
<evidence type="ECO:0000256" key="5">
    <source>
        <dbReference type="SAM" id="SignalP"/>
    </source>
</evidence>
<proteinExistence type="inferred from homology"/>
<dbReference type="Pfam" id="PF13505">
    <property type="entry name" value="OMP_b-brl"/>
    <property type="match status" value="1"/>
</dbReference>
<evidence type="ECO:0000259" key="6">
    <source>
        <dbReference type="Pfam" id="PF13505"/>
    </source>
</evidence>
<evidence type="ECO:0000313" key="7">
    <source>
        <dbReference type="EMBL" id="TXC63372.1"/>
    </source>
</evidence>
<feature type="domain" description="Outer membrane protein beta-barrel" evidence="6">
    <location>
        <begin position="8"/>
        <end position="192"/>
    </location>
</feature>
<evidence type="ECO:0000256" key="4">
    <source>
        <dbReference type="ARBA" id="ARBA00038306"/>
    </source>
</evidence>
<dbReference type="OrthoDB" id="8222426at2"/>
<dbReference type="AlphaFoldDB" id="A0A5C6TSD8"/>
<evidence type="ECO:0000256" key="3">
    <source>
        <dbReference type="ARBA" id="ARBA00023136"/>
    </source>
</evidence>
<dbReference type="SUPFAM" id="SSF56925">
    <property type="entry name" value="OMPA-like"/>
    <property type="match status" value="1"/>
</dbReference>
<comment type="similarity">
    <text evidence="4">Belongs to the Omp25/RopB family.</text>
</comment>
<evidence type="ECO:0000313" key="8">
    <source>
        <dbReference type="Proteomes" id="UP000321249"/>
    </source>
</evidence>
<comment type="subcellular location">
    <subcellularLocation>
        <location evidence="1">Membrane</location>
    </subcellularLocation>
</comment>
<feature type="chain" id="PRO_5023074560" evidence="5">
    <location>
        <begin position="21"/>
        <end position="192"/>
    </location>
</feature>
<dbReference type="PANTHER" id="PTHR34001">
    <property type="entry name" value="BLL7405 PROTEIN"/>
    <property type="match status" value="1"/>
</dbReference>
<gene>
    <name evidence="7" type="ORF">FRZ32_06690</name>
</gene>
<dbReference type="InterPro" id="IPR051692">
    <property type="entry name" value="OMP-like"/>
</dbReference>
<evidence type="ECO:0000256" key="1">
    <source>
        <dbReference type="ARBA" id="ARBA00004370"/>
    </source>
</evidence>
<dbReference type="PANTHER" id="PTHR34001:SF3">
    <property type="entry name" value="BLL7405 PROTEIN"/>
    <property type="match status" value="1"/>
</dbReference>
<protein>
    <submittedName>
        <fullName evidence="7">Porin family protein</fullName>
    </submittedName>
</protein>